<gene>
    <name evidence="3" type="ORF">PCON_08694</name>
</gene>
<feature type="region of interest" description="Disordered" evidence="1">
    <location>
        <begin position="164"/>
        <end position="202"/>
    </location>
</feature>
<feature type="signal peptide" evidence="2">
    <location>
        <begin position="1"/>
        <end position="21"/>
    </location>
</feature>
<name>U4LMC8_PYROM</name>
<dbReference type="OrthoDB" id="5429030at2759"/>
<evidence type="ECO:0000313" key="4">
    <source>
        <dbReference type="Proteomes" id="UP000018144"/>
    </source>
</evidence>
<evidence type="ECO:0000256" key="1">
    <source>
        <dbReference type="SAM" id="MobiDB-lite"/>
    </source>
</evidence>
<evidence type="ECO:0000256" key="2">
    <source>
        <dbReference type="SAM" id="SignalP"/>
    </source>
</evidence>
<accession>U4LMC8</accession>
<protein>
    <submittedName>
        <fullName evidence="3">Uncharacterized protein</fullName>
    </submittedName>
</protein>
<organism evidence="3 4">
    <name type="scientific">Pyronema omphalodes (strain CBS 100304)</name>
    <name type="common">Pyronema confluens</name>
    <dbReference type="NCBI Taxonomy" id="1076935"/>
    <lineage>
        <taxon>Eukaryota</taxon>
        <taxon>Fungi</taxon>
        <taxon>Dikarya</taxon>
        <taxon>Ascomycota</taxon>
        <taxon>Pezizomycotina</taxon>
        <taxon>Pezizomycetes</taxon>
        <taxon>Pezizales</taxon>
        <taxon>Pyronemataceae</taxon>
        <taxon>Pyronema</taxon>
    </lineage>
</organism>
<proteinExistence type="predicted"/>
<dbReference type="AlphaFoldDB" id="U4LMC8"/>
<evidence type="ECO:0000313" key="3">
    <source>
        <dbReference type="EMBL" id="CCX30495.1"/>
    </source>
</evidence>
<reference evidence="3 4" key="1">
    <citation type="journal article" date="2013" name="PLoS Genet.">
        <title>The genome and development-dependent transcriptomes of Pyronema confluens: a window into fungal evolution.</title>
        <authorList>
            <person name="Traeger S."/>
            <person name="Altegoer F."/>
            <person name="Freitag M."/>
            <person name="Gabaldon T."/>
            <person name="Kempken F."/>
            <person name="Kumar A."/>
            <person name="Marcet-Houben M."/>
            <person name="Poggeler S."/>
            <person name="Stajich J.E."/>
            <person name="Nowrousian M."/>
        </authorList>
    </citation>
    <scope>NUCLEOTIDE SEQUENCE [LARGE SCALE GENOMIC DNA]</scope>
    <source>
        <strain evidence="4">CBS 100304</strain>
        <tissue evidence="3">Vegetative mycelium</tissue>
    </source>
</reference>
<dbReference type="EMBL" id="HF935441">
    <property type="protein sequence ID" value="CCX30495.1"/>
    <property type="molecule type" value="Genomic_DNA"/>
</dbReference>
<feature type="chain" id="PRO_5004651576" evidence="2">
    <location>
        <begin position="22"/>
        <end position="428"/>
    </location>
</feature>
<keyword evidence="2" id="KW-0732">Signal</keyword>
<sequence length="428" mass="48092">MITMAGRSLLLLFAGMLAVNAAPMNSNHSPIQTVYATVTKTIAMAVTHTLPCVLETPICRHTDEHDECHPDPPHCERTEDGCQHDHHTDEAIHLDARHNDETCGAYTGPACPDGNMPTCECRWWGWDCNCAPGAGEMHMTKTTVMCTETMTLTNTYFVDNEMCPPTSMPTGDPEPEPTNEPEHTHMPQPTQGPSPGGDMCPPGTSYEVITFDDVFDGAGSQIKEAVHKPKSPFEYRGFTFDPDWAFALCENMNEETDDRAMSCNPSTTEGKYFVSLYYQLAKHFVSRVSRRITYDLYNPTSSWEVLSYSLTAFPKPGQTITILLCAWSVEDQDTDIEPTFCHAEYFAEADNNVRREVRINNKEQKLAFIEFTSYDNYYAVGTRGRLTEISRVAPRDEKTKDKSKDKGLRAVEFLLEDMAVCIPPIEHH</sequence>
<dbReference type="Proteomes" id="UP000018144">
    <property type="component" value="Unassembled WGS sequence"/>
</dbReference>
<keyword evidence="4" id="KW-1185">Reference proteome</keyword>